<keyword evidence="3" id="KW-0393">Immunoglobulin domain</keyword>
<dbReference type="GO" id="GO:0008046">
    <property type="term" value="F:axon guidance receptor activity"/>
    <property type="evidence" value="ECO:0007669"/>
    <property type="project" value="TreeGrafter"/>
</dbReference>
<reference evidence="5" key="2">
    <citation type="submission" date="2025-09" db="UniProtKB">
        <authorList>
            <consortium name="Ensembl"/>
        </authorList>
    </citation>
    <scope>IDENTIFICATION</scope>
</reference>
<dbReference type="InterPro" id="IPR007110">
    <property type="entry name" value="Ig-like_dom"/>
</dbReference>
<evidence type="ECO:0000313" key="6">
    <source>
        <dbReference type="Proteomes" id="UP000694523"/>
    </source>
</evidence>
<dbReference type="SUPFAM" id="SSF48726">
    <property type="entry name" value="Immunoglobulin"/>
    <property type="match status" value="2"/>
</dbReference>
<protein>
    <recommendedName>
        <fullName evidence="4">Ig-like domain-containing protein</fullName>
    </recommendedName>
</protein>
<evidence type="ECO:0000256" key="1">
    <source>
        <dbReference type="ARBA" id="ARBA00022729"/>
    </source>
</evidence>
<sequence>MFYLLKCELLLFPENTNHFLPCFVSDGPELDSCSDIYTVLEDSSIDLTCITRGYPKPEVTLYKDGEADINLENITRNEAGYYTVVDFCFISTFNLLLLDPPSQIFELEDSDFTIGSSVSLKCSATGNPRPEYYWTYFNATNVSEESDDGVSRLVIRNATTYNIGNYTCLAWNEHGNVSKTARLSVEGRGYSSAIIYKIISKKSSKSFKTYTLL</sequence>
<dbReference type="PANTHER" id="PTHR45080">
    <property type="entry name" value="CONTACTIN 5"/>
    <property type="match status" value="1"/>
</dbReference>
<dbReference type="Gene3D" id="2.60.40.10">
    <property type="entry name" value="Immunoglobulins"/>
    <property type="match status" value="2"/>
</dbReference>
<reference evidence="5" key="1">
    <citation type="submission" date="2025-08" db="UniProtKB">
        <authorList>
            <consortium name="Ensembl"/>
        </authorList>
    </citation>
    <scope>IDENTIFICATION</scope>
</reference>
<dbReference type="GO" id="GO:0030424">
    <property type="term" value="C:axon"/>
    <property type="evidence" value="ECO:0007669"/>
    <property type="project" value="TreeGrafter"/>
</dbReference>
<organism evidence="5 6">
    <name type="scientific">Neogobius melanostomus</name>
    <name type="common">round goby</name>
    <dbReference type="NCBI Taxonomy" id="47308"/>
    <lineage>
        <taxon>Eukaryota</taxon>
        <taxon>Metazoa</taxon>
        <taxon>Chordata</taxon>
        <taxon>Craniata</taxon>
        <taxon>Vertebrata</taxon>
        <taxon>Euteleostomi</taxon>
        <taxon>Actinopterygii</taxon>
        <taxon>Neopterygii</taxon>
        <taxon>Teleostei</taxon>
        <taxon>Neoteleostei</taxon>
        <taxon>Acanthomorphata</taxon>
        <taxon>Gobiaria</taxon>
        <taxon>Gobiiformes</taxon>
        <taxon>Gobioidei</taxon>
        <taxon>Gobiidae</taxon>
        <taxon>Benthophilinae</taxon>
        <taxon>Neogobiini</taxon>
        <taxon>Neogobius</taxon>
    </lineage>
</organism>
<evidence type="ECO:0000256" key="2">
    <source>
        <dbReference type="ARBA" id="ARBA00023157"/>
    </source>
</evidence>
<dbReference type="GO" id="GO:0050808">
    <property type="term" value="P:synapse organization"/>
    <property type="evidence" value="ECO:0007669"/>
    <property type="project" value="TreeGrafter"/>
</dbReference>
<keyword evidence="6" id="KW-1185">Reference proteome</keyword>
<dbReference type="InterPro" id="IPR050958">
    <property type="entry name" value="Cell_Adh-Cytoskel_Orgn"/>
</dbReference>
<dbReference type="GO" id="GO:0005886">
    <property type="term" value="C:plasma membrane"/>
    <property type="evidence" value="ECO:0007669"/>
    <property type="project" value="TreeGrafter"/>
</dbReference>
<dbReference type="GO" id="GO:0007156">
    <property type="term" value="P:homophilic cell adhesion via plasma membrane adhesion molecules"/>
    <property type="evidence" value="ECO:0007669"/>
    <property type="project" value="TreeGrafter"/>
</dbReference>
<evidence type="ECO:0000313" key="5">
    <source>
        <dbReference type="Ensembl" id="ENSNMLP00000031871.1"/>
    </source>
</evidence>
<evidence type="ECO:0000259" key="4">
    <source>
        <dbReference type="PROSITE" id="PS50835"/>
    </source>
</evidence>
<keyword evidence="2" id="KW-1015">Disulfide bond</keyword>
<dbReference type="SMART" id="SM00409">
    <property type="entry name" value="IG"/>
    <property type="match status" value="2"/>
</dbReference>
<proteinExistence type="predicted"/>
<dbReference type="GO" id="GO:0043025">
    <property type="term" value="C:neuronal cell body"/>
    <property type="evidence" value="ECO:0007669"/>
    <property type="project" value="TreeGrafter"/>
</dbReference>
<dbReference type="InterPro" id="IPR003598">
    <property type="entry name" value="Ig_sub2"/>
</dbReference>
<dbReference type="FunFam" id="2.60.40.10:FF:000032">
    <property type="entry name" value="palladin isoform X1"/>
    <property type="match status" value="1"/>
</dbReference>
<dbReference type="Pfam" id="PF13927">
    <property type="entry name" value="Ig_3"/>
    <property type="match status" value="1"/>
</dbReference>
<evidence type="ECO:0000256" key="3">
    <source>
        <dbReference type="ARBA" id="ARBA00023319"/>
    </source>
</evidence>
<dbReference type="InterPro" id="IPR036179">
    <property type="entry name" value="Ig-like_dom_sf"/>
</dbReference>
<accession>A0A8C6U6B1</accession>
<dbReference type="PROSITE" id="PS50835">
    <property type="entry name" value="IG_LIKE"/>
    <property type="match status" value="1"/>
</dbReference>
<dbReference type="Ensembl" id="ENSNMLT00000035514.1">
    <property type="protein sequence ID" value="ENSNMLP00000031871.1"/>
    <property type="gene ID" value="ENSNMLG00000019972.1"/>
</dbReference>
<dbReference type="Proteomes" id="UP000694523">
    <property type="component" value="Unplaced"/>
</dbReference>
<dbReference type="InterPro" id="IPR013783">
    <property type="entry name" value="Ig-like_fold"/>
</dbReference>
<feature type="domain" description="Ig-like" evidence="4">
    <location>
        <begin position="100"/>
        <end position="184"/>
    </location>
</feature>
<dbReference type="PANTHER" id="PTHR45080:SF8">
    <property type="entry name" value="IG-LIKE DOMAIN-CONTAINING PROTEIN"/>
    <property type="match status" value="1"/>
</dbReference>
<name>A0A8C6U6B1_9GOBI</name>
<dbReference type="AlphaFoldDB" id="A0A8C6U6B1"/>
<dbReference type="SMART" id="SM00408">
    <property type="entry name" value="IGc2"/>
    <property type="match status" value="2"/>
</dbReference>
<dbReference type="InterPro" id="IPR003599">
    <property type="entry name" value="Ig_sub"/>
</dbReference>
<keyword evidence="1" id="KW-0732">Signal</keyword>